<proteinExistence type="predicted"/>
<protein>
    <submittedName>
        <fullName evidence="1">Uncharacterized protein</fullName>
    </submittedName>
</protein>
<gene>
    <name evidence="1" type="ORF">MCHLO_09263</name>
</gene>
<accession>A0ABQ0LMA7</accession>
<reference evidence="1" key="1">
    <citation type="submission" date="2014-09" db="EMBL/GenBank/DDBJ databases">
        <title>Genome sequence of the luminous mushroom Mycena chlorophos for searching fungal bioluminescence genes.</title>
        <authorList>
            <person name="Tanaka Y."/>
            <person name="Kasuga D."/>
            <person name="Oba Y."/>
            <person name="Hase S."/>
            <person name="Sato K."/>
            <person name="Oba Y."/>
            <person name="Sakakibara Y."/>
        </authorList>
    </citation>
    <scope>NUCLEOTIDE SEQUENCE</scope>
</reference>
<dbReference type="EMBL" id="DF847621">
    <property type="protein sequence ID" value="GAT52185.1"/>
    <property type="molecule type" value="Genomic_DNA"/>
</dbReference>
<keyword evidence="2" id="KW-1185">Reference proteome</keyword>
<dbReference type="Proteomes" id="UP000815677">
    <property type="component" value="Unassembled WGS sequence"/>
</dbReference>
<evidence type="ECO:0000313" key="2">
    <source>
        <dbReference type="Proteomes" id="UP000815677"/>
    </source>
</evidence>
<name>A0ABQ0LMA7_MYCCL</name>
<evidence type="ECO:0000313" key="1">
    <source>
        <dbReference type="EMBL" id="GAT52185.1"/>
    </source>
</evidence>
<organism evidence="1 2">
    <name type="scientific">Mycena chlorophos</name>
    <name type="common">Agaric fungus</name>
    <name type="synonym">Agaricus chlorophos</name>
    <dbReference type="NCBI Taxonomy" id="658473"/>
    <lineage>
        <taxon>Eukaryota</taxon>
        <taxon>Fungi</taxon>
        <taxon>Dikarya</taxon>
        <taxon>Basidiomycota</taxon>
        <taxon>Agaricomycotina</taxon>
        <taxon>Agaricomycetes</taxon>
        <taxon>Agaricomycetidae</taxon>
        <taxon>Agaricales</taxon>
        <taxon>Marasmiineae</taxon>
        <taxon>Mycenaceae</taxon>
        <taxon>Mycena</taxon>
    </lineage>
</organism>
<sequence>MALLLLDPHRIKRLHLNLHNTSVPSVPAPRLAASILDGFALDLSGITELRVSCSATSRKLRAPPHDESFQAAIQRFRRRHRHPEDVDIQVDGW</sequence>